<sequence length="143" mass="15671">MFRCMDKLMFVTRINVVGRREREVGRAGVRALIAHARLGARCECARAAAAHARRQFARAFDMARWLPALVALAALLLAAPPALARKSAPHKAEPQIEEVTAKQLERILEDKDFVAVYWCKCGPVLAPRQACADGARPNGLSPS</sequence>
<keyword evidence="3" id="KW-1185">Reference proteome</keyword>
<keyword evidence="1" id="KW-0472">Membrane</keyword>
<dbReference type="STRING" id="76193.A0A194QR28"/>
<dbReference type="EMBL" id="KQ461198">
    <property type="protein sequence ID" value="KPJ05986.1"/>
    <property type="molecule type" value="Genomic_DNA"/>
</dbReference>
<feature type="transmembrane region" description="Helical" evidence="1">
    <location>
        <begin position="63"/>
        <end position="83"/>
    </location>
</feature>
<dbReference type="Proteomes" id="UP000053240">
    <property type="component" value="Unassembled WGS sequence"/>
</dbReference>
<evidence type="ECO:0000313" key="2">
    <source>
        <dbReference type="EMBL" id="KPJ05986.1"/>
    </source>
</evidence>
<keyword evidence="1" id="KW-0812">Transmembrane</keyword>
<proteinExistence type="predicted"/>
<evidence type="ECO:0000256" key="1">
    <source>
        <dbReference type="SAM" id="Phobius"/>
    </source>
</evidence>
<organism evidence="2 3">
    <name type="scientific">Papilio machaon</name>
    <name type="common">Old World swallowtail butterfly</name>
    <dbReference type="NCBI Taxonomy" id="76193"/>
    <lineage>
        <taxon>Eukaryota</taxon>
        <taxon>Metazoa</taxon>
        <taxon>Ecdysozoa</taxon>
        <taxon>Arthropoda</taxon>
        <taxon>Hexapoda</taxon>
        <taxon>Insecta</taxon>
        <taxon>Pterygota</taxon>
        <taxon>Neoptera</taxon>
        <taxon>Endopterygota</taxon>
        <taxon>Lepidoptera</taxon>
        <taxon>Glossata</taxon>
        <taxon>Ditrysia</taxon>
        <taxon>Papilionoidea</taxon>
        <taxon>Papilionidae</taxon>
        <taxon>Papilioninae</taxon>
        <taxon>Papilio</taxon>
    </lineage>
</organism>
<gene>
    <name evidence="2" type="ORF">RR48_14428</name>
</gene>
<evidence type="ECO:0000313" key="3">
    <source>
        <dbReference type="Proteomes" id="UP000053240"/>
    </source>
</evidence>
<dbReference type="AlphaFoldDB" id="A0A194QR28"/>
<accession>A0A194QR28</accession>
<name>A0A194QR28_PAPMA</name>
<protein>
    <submittedName>
        <fullName evidence="2">Uncharacterized protein</fullName>
    </submittedName>
</protein>
<reference evidence="2 3" key="1">
    <citation type="journal article" date="2015" name="Nat. Commun.">
        <title>Outbred genome sequencing and CRISPR/Cas9 gene editing in butterflies.</title>
        <authorList>
            <person name="Li X."/>
            <person name="Fan D."/>
            <person name="Zhang W."/>
            <person name="Liu G."/>
            <person name="Zhang L."/>
            <person name="Zhao L."/>
            <person name="Fang X."/>
            <person name="Chen L."/>
            <person name="Dong Y."/>
            <person name="Chen Y."/>
            <person name="Ding Y."/>
            <person name="Zhao R."/>
            <person name="Feng M."/>
            <person name="Zhu Y."/>
            <person name="Feng Y."/>
            <person name="Jiang X."/>
            <person name="Zhu D."/>
            <person name="Xiang H."/>
            <person name="Feng X."/>
            <person name="Li S."/>
            <person name="Wang J."/>
            <person name="Zhang G."/>
            <person name="Kronforst M.R."/>
            <person name="Wang W."/>
        </authorList>
    </citation>
    <scope>NUCLEOTIDE SEQUENCE [LARGE SCALE GENOMIC DNA]</scope>
    <source>
        <strain evidence="2">Ya'a_city_454_Pm</strain>
        <tissue evidence="2">Whole body</tissue>
    </source>
</reference>
<keyword evidence="1" id="KW-1133">Transmembrane helix</keyword>
<dbReference type="InParanoid" id="A0A194QR28"/>